<dbReference type="AlphaFoldDB" id="A0AAV3RA06"/>
<keyword evidence="3" id="KW-1185">Reference proteome</keyword>
<feature type="region of interest" description="Disordered" evidence="1">
    <location>
        <begin position="312"/>
        <end position="429"/>
    </location>
</feature>
<dbReference type="EMBL" id="BAABME010007879">
    <property type="protein sequence ID" value="GAA0171920.1"/>
    <property type="molecule type" value="Genomic_DNA"/>
</dbReference>
<feature type="compositionally biased region" description="Low complexity" evidence="1">
    <location>
        <begin position="448"/>
        <end position="464"/>
    </location>
</feature>
<protein>
    <submittedName>
        <fullName evidence="2">Uncharacterized protein</fullName>
    </submittedName>
</protein>
<comment type="caution">
    <text evidence="2">The sequence shown here is derived from an EMBL/GenBank/DDBJ whole genome shotgun (WGS) entry which is preliminary data.</text>
</comment>
<proteinExistence type="predicted"/>
<dbReference type="Proteomes" id="UP001454036">
    <property type="component" value="Unassembled WGS sequence"/>
</dbReference>
<dbReference type="PANTHER" id="PTHR34112">
    <property type="entry name" value="C-JUN-AMINO-TERMINAL KINASE-INTERACTING PROTEIN"/>
    <property type="match status" value="1"/>
</dbReference>
<feature type="region of interest" description="Disordered" evidence="1">
    <location>
        <begin position="244"/>
        <end position="297"/>
    </location>
</feature>
<feature type="compositionally biased region" description="Basic and acidic residues" evidence="1">
    <location>
        <begin position="413"/>
        <end position="427"/>
    </location>
</feature>
<sequence length="578" mass="62426">MDKSEPALVPQWLRSSESVSGNGISINPIASSSLRPDDHLKPKVARKNSLSNNDQNIKRSSVSDRITSSYFRRSSSTNGSDNSRTSSSFSRNQRDRDWDGDICESGSKDRSILGDFRHLDYSDPLGNSILSRVDKKILRRSQSMVSDQRGEAWPRKVEIGSKGAYKARSTNADRMPANGLLHKASFERDFPSLGVDDKSSATEVKRVPSPGLSPAIHSFPVVASAMIGSDKWTSALAEVPGVVRSSEGGSLSEKSVAQSSPSISSSALTGPSMAETVAQGPPHAKTTPQLSTETQRQELAIKQSRQLIPVTPSLPKALVPNLPEKQKGKTGLSLLVHSPRGGSVKSDPSKTSSIGKLQVLKPVRERNGGPLTAKDSSSPTSGSKSLSAVPVGRQSVAASSSIRAPSINSGHPAAERKHGLPLLEKRVVSQSQTRSRSDFFSLMRKKSILNSSSSPESSQVTSPSDKFSESDNKTFLFTHQRGEDMVLNDINGIDSSENRNVETSEADSCSRHKYLNGGKNGSTYNSNFFSEEEEAAFLRSLGWEENNEEGGLTDEEIKAFYRDATNKFVNAKPSSKIS</sequence>
<accession>A0AAV3RA06</accession>
<reference evidence="2 3" key="1">
    <citation type="submission" date="2024-01" db="EMBL/GenBank/DDBJ databases">
        <title>The complete chloroplast genome sequence of Lithospermum erythrorhizon: insights into the phylogenetic relationship among Boraginaceae species and the maternal lineages of purple gromwells.</title>
        <authorList>
            <person name="Okada T."/>
            <person name="Watanabe K."/>
        </authorList>
    </citation>
    <scope>NUCLEOTIDE SEQUENCE [LARGE SCALE GENOMIC DNA]</scope>
</reference>
<feature type="compositionally biased region" description="Polar residues" evidence="1">
    <location>
        <begin position="13"/>
        <end position="34"/>
    </location>
</feature>
<feature type="compositionally biased region" description="Polar residues" evidence="1">
    <location>
        <begin position="396"/>
        <end position="409"/>
    </location>
</feature>
<evidence type="ECO:0000313" key="3">
    <source>
        <dbReference type="Proteomes" id="UP001454036"/>
    </source>
</evidence>
<feature type="compositionally biased region" description="Low complexity" evidence="1">
    <location>
        <begin position="255"/>
        <end position="266"/>
    </location>
</feature>
<feature type="compositionally biased region" description="Low complexity" evidence="1">
    <location>
        <begin position="72"/>
        <end position="91"/>
    </location>
</feature>
<evidence type="ECO:0000313" key="2">
    <source>
        <dbReference type="EMBL" id="GAA0171920.1"/>
    </source>
</evidence>
<dbReference type="PANTHER" id="PTHR34112:SF13">
    <property type="entry name" value="OS04G0448200 PROTEIN"/>
    <property type="match status" value="1"/>
</dbReference>
<name>A0AAV3RA06_LITER</name>
<organism evidence="2 3">
    <name type="scientific">Lithospermum erythrorhizon</name>
    <name type="common">Purple gromwell</name>
    <name type="synonym">Lithospermum officinale var. erythrorhizon</name>
    <dbReference type="NCBI Taxonomy" id="34254"/>
    <lineage>
        <taxon>Eukaryota</taxon>
        <taxon>Viridiplantae</taxon>
        <taxon>Streptophyta</taxon>
        <taxon>Embryophyta</taxon>
        <taxon>Tracheophyta</taxon>
        <taxon>Spermatophyta</taxon>
        <taxon>Magnoliopsida</taxon>
        <taxon>eudicotyledons</taxon>
        <taxon>Gunneridae</taxon>
        <taxon>Pentapetalae</taxon>
        <taxon>asterids</taxon>
        <taxon>lamiids</taxon>
        <taxon>Boraginales</taxon>
        <taxon>Boraginaceae</taxon>
        <taxon>Boraginoideae</taxon>
        <taxon>Lithospermeae</taxon>
        <taxon>Lithospermum</taxon>
    </lineage>
</organism>
<evidence type="ECO:0000256" key="1">
    <source>
        <dbReference type="SAM" id="MobiDB-lite"/>
    </source>
</evidence>
<feature type="region of interest" description="Disordered" evidence="1">
    <location>
        <begin position="448"/>
        <end position="471"/>
    </location>
</feature>
<gene>
    <name evidence="2" type="ORF">LIER_25849</name>
</gene>
<feature type="region of interest" description="Disordered" evidence="1">
    <location>
        <begin position="1"/>
        <end position="104"/>
    </location>
</feature>
<feature type="compositionally biased region" description="Polar residues" evidence="1">
    <location>
        <begin position="48"/>
        <end position="71"/>
    </location>
</feature>
<feature type="compositionally biased region" description="Low complexity" evidence="1">
    <location>
        <begin position="376"/>
        <end position="387"/>
    </location>
</feature>